<dbReference type="EMBL" id="JAQJZL010000015">
    <property type="protein sequence ID" value="KAJ6027461.1"/>
    <property type="molecule type" value="Genomic_DNA"/>
</dbReference>
<comment type="caution">
    <text evidence="1">The sequence shown here is derived from an EMBL/GenBank/DDBJ whole genome shotgun (WGS) entry which is preliminary data.</text>
</comment>
<protein>
    <submittedName>
        <fullName evidence="1">Uncharacterized protein</fullName>
    </submittedName>
</protein>
<proteinExistence type="predicted"/>
<sequence length="100" mass="10712">MADQNLVLGTQILTFRLNMALEGHPLYQPTEEIKPRLGSPRKLLLASALDGGPFTEDGSTRGSCTSSPDFQIKSPSSFDALSGCKEETGLAVAFTKRLAL</sequence>
<organism evidence="1 2">
    <name type="scientific">Penicillium canescens</name>
    <dbReference type="NCBI Taxonomy" id="5083"/>
    <lineage>
        <taxon>Eukaryota</taxon>
        <taxon>Fungi</taxon>
        <taxon>Dikarya</taxon>
        <taxon>Ascomycota</taxon>
        <taxon>Pezizomycotina</taxon>
        <taxon>Eurotiomycetes</taxon>
        <taxon>Eurotiomycetidae</taxon>
        <taxon>Eurotiales</taxon>
        <taxon>Aspergillaceae</taxon>
        <taxon>Penicillium</taxon>
    </lineage>
</organism>
<reference evidence="1" key="2">
    <citation type="submission" date="2023-01" db="EMBL/GenBank/DDBJ databases">
        <authorList>
            <person name="Petersen C."/>
        </authorList>
    </citation>
    <scope>NUCLEOTIDE SEQUENCE</scope>
    <source>
        <strain evidence="1">IBT 15450</strain>
    </source>
</reference>
<reference evidence="1" key="1">
    <citation type="journal article" date="2023" name="IMA Fungus">
        <title>Comparative genomic study of the Penicillium genus elucidates a diverse pangenome and 15 lateral gene transfer events.</title>
        <authorList>
            <person name="Petersen C."/>
            <person name="Sorensen T."/>
            <person name="Nielsen M.R."/>
            <person name="Sondergaard T.E."/>
            <person name="Sorensen J.L."/>
            <person name="Fitzpatrick D.A."/>
            <person name="Frisvad J.C."/>
            <person name="Nielsen K.L."/>
        </authorList>
    </citation>
    <scope>NUCLEOTIDE SEQUENCE</scope>
    <source>
        <strain evidence="1">IBT 15450</strain>
    </source>
</reference>
<evidence type="ECO:0000313" key="1">
    <source>
        <dbReference type="EMBL" id="KAJ6027461.1"/>
    </source>
</evidence>
<gene>
    <name evidence="1" type="ORF">N7460_012278</name>
</gene>
<dbReference type="AlphaFoldDB" id="A0AAD6N4B9"/>
<evidence type="ECO:0000313" key="2">
    <source>
        <dbReference type="Proteomes" id="UP001219568"/>
    </source>
</evidence>
<dbReference type="Proteomes" id="UP001219568">
    <property type="component" value="Unassembled WGS sequence"/>
</dbReference>
<keyword evidence="2" id="KW-1185">Reference proteome</keyword>
<accession>A0AAD6N4B9</accession>
<name>A0AAD6N4B9_PENCN</name>